<protein>
    <submittedName>
        <fullName evidence="2">Uncharacterized protein</fullName>
    </submittedName>
</protein>
<keyword evidence="3" id="KW-1185">Reference proteome</keyword>
<gene>
    <name evidence="2" type="ORF">EW142_02355</name>
</gene>
<feature type="region of interest" description="Disordered" evidence="1">
    <location>
        <begin position="135"/>
        <end position="157"/>
    </location>
</feature>
<dbReference type="EMBL" id="SGIU01000001">
    <property type="protein sequence ID" value="TAI48662.1"/>
    <property type="molecule type" value="Genomic_DNA"/>
</dbReference>
<feature type="compositionally biased region" description="Polar residues" evidence="1">
    <location>
        <begin position="38"/>
        <end position="47"/>
    </location>
</feature>
<name>A0A4Q8QDV7_9FLAO</name>
<evidence type="ECO:0000313" key="3">
    <source>
        <dbReference type="Proteomes" id="UP000291981"/>
    </source>
</evidence>
<feature type="compositionally biased region" description="Basic and acidic residues" evidence="1">
    <location>
        <begin position="52"/>
        <end position="61"/>
    </location>
</feature>
<proteinExistence type="predicted"/>
<reference evidence="2 3" key="1">
    <citation type="submission" date="2019-02" db="EMBL/GenBank/DDBJ databases">
        <title>Draft genome sequence of Muricauda sp. 176CP4-71.</title>
        <authorList>
            <person name="Park J.-S."/>
        </authorList>
    </citation>
    <scope>NUCLEOTIDE SEQUENCE [LARGE SCALE GENOMIC DNA]</scope>
    <source>
        <strain evidence="2 3">176CP4-71</strain>
    </source>
</reference>
<evidence type="ECO:0000256" key="1">
    <source>
        <dbReference type="SAM" id="MobiDB-lite"/>
    </source>
</evidence>
<accession>A0A4Q8QDV7</accession>
<feature type="region of interest" description="Disordered" evidence="1">
    <location>
        <begin position="33"/>
        <end position="61"/>
    </location>
</feature>
<comment type="caution">
    <text evidence="2">The sequence shown here is derived from an EMBL/GenBank/DDBJ whole genome shotgun (WGS) entry which is preliminary data.</text>
</comment>
<organism evidence="2 3">
    <name type="scientific">Flagellimonas allohymeniacidonis</name>
    <dbReference type="NCBI Taxonomy" id="2517819"/>
    <lineage>
        <taxon>Bacteria</taxon>
        <taxon>Pseudomonadati</taxon>
        <taxon>Bacteroidota</taxon>
        <taxon>Flavobacteriia</taxon>
        <taxon>Flavobacteriales</taxon>
        <taxon>Flavobacteriaceae</taxon>
        <taxon>Flagellimonas</taxon>
    </lineage>
</organism>
<sequence>MRRQTLILLVAITLFSGMETLFGQVGRGNRFGSRYGRGQSTVPQAQSAPKPPEPKTAEELVEERMPSISEALALDPFEEAVVRTTLVKYVQQRIELGILELEPDKMKEELEKISKNQDADIKAGLPPEKYESYMELQKNNFDTRKLKKKKKKKSKKD</sequence>
<dbReference type="OrthoDB" id="1451306at2"/>
<feature type="compositionally biased region" description="Basic residues" evidence="1">
    <location>
        <begin position="145"/>
        <end position="157"/>
    </location>
</feature>
<dbReference type="AlphaFoldDB" id="A0A4Q8QDV7"/>
<dbReference type="RefSeq" id="WP_130609108.1">
    <property type="nucleotide sequence ID" value="NZ_SGIU01000001.1"/>
</dbReference>
<evidence type="ECO:0000313" key="2">
    <source>
        <dbReference type="EMBL" id="TAI48662.1"/>
    </source>
</evidence>
<dbReference type="Proteomes" id="UP000291981">
    <property type="component" value="Unassembled WGS sequence"/>
</dbReference>